<gene>
    <name evidence="1" type="ORF">KEC16_18550</name>
</gene>
<dbReference type="SUPFAM" id="SSF102588">
    <property type="entry name" value="LmbE-like"/>
    <property type="match status" value="1"/>
</dbReference>
<evidence type="ECO:0000313" key="2">
    <source>
        <dbReference type="Proteomes" id="UP000680714"/>
    </source>
</evidence>
<proteinExistence type="predicted"/>
<dbReference type="Gene3D" id="3.40.50.10320">
    <property type="entry name" value="LmbE-like"/>
    <property type="match status" value="1"/>
</dbReference>
<reference evidence="1 2" key="1">
    <citation type="submission" date="2021-04" db="EMBL/GenBank/DDBJ databases">
        <title>Magnetospirillum sulfuroxidans sp. nov., a facultative chemolithoautotrophic sulfur-oxidizing alphaproteobacterium isolated from freshwater sediment and proposals for Paramagetospirillum gen. nov., and Magnetospirillaceae fam. nov.</title>
        <authorList>
            <person name="Koziaeva V."/>
            <person name="Geelhoed J.S."/>
            <person name="Sorokin D.Y."/>
            <person name="Grouzdev D.S."/>
        </authorList>
    </citation>
    <scope>NUCLEOTIDE SEQUENCE [LARGE SCALE GENOMIC DNA]</scope>
    <source>
        <strain evidence="1 2">J10</strain>
    </source>
</reference>
<evidence type="ECO:0000313" key="1">
    <source>
        <dbReference type="EMBL" id="MBR9973731.1"/>
    </source>
</evidence>
<dbReference type="InterPro" id="IPR003737">
    <property type="entry name" value="GlcNAc_PI_deacetylase-related"/>
</dbReference>
<dbReference type="PANTHER" id="PTHR12993">
    <property type="entry name" value="N-ACETYLGLUCOSAMINYL-PHOSPHATIDYLINOSITOL DE-N-ACETYLASE-RELATED"/>
    <property type="match status" value="1"/>
</dbReference>
<dbReference type="EMBL" id="JAGTUF010000030">
    <property type="protein sequence ID" value="MBR9973731.1"/>
    <property type="molecule type" value="Genomic_DNA"/>
</dbReference>
<dbReference type="Pfam" id="PF02585">
    <property type="entry name" value="PIG-L"/>
    <property type="match status" value="1"/>
</dbReference>
<name>A0ABS5IH28_9PROT</name>
<sequence>MSVVLAVAPHPDDETLGYGGTLLRHRAEGDQIHWLIVTAVSPEFGWSAQRMAERATAIDNMAADYSFASVTQLGLPTARLDTLPLSDLVATVAQVIETIRPDTVYTPHSGDVHSDHRLVFQAVAAATKTFRSPYVRRLLVCEIQSETDFAVQPDRLPFQPNVFVDITPYLSRKIALLSHFASEMGVFPFPRSAEAIRALAMCRGAQAGVAAAEAFMLLKEIR</sequence>
<dbReference type="RefSeq" id="WP_211551733.1">
    <property type="nucleotide sequence ID" value="NZ_JAGTUF010000030.1"/>
</dbReference>
<dbReference type="Proteomes" id="UP000680714">
    <property type="component" value="Unassembled WGS sequence"/>
</dbReference>
<organism evidence="1 2">
    <name type="scientific">Magnetospirillum sulfuroxidans</name>
    <dbReference type="NCBI Taxonomy" id="611300"/>
    <lineage>
        <taxon>Bacteria</taxon>
        <taxon>Pseudomonadati</taxon>
        <taxon>Pseudomonadota</taxon>
        <taxon>Alphaproteobacteria</taxon>
        <taxon>Rhodospirillales</taxon>
        <taxon>Rhodospirillaceae</taxon>
        <taxon>Magnetospirillum</taxon>
    </lineage>
</organism>
<comment type="caution">
    <text evidence="1">The sequence shown here is derived from an EMBL/GenBank/DDBJ whole genome shotgun (WGS) entry which is preliminary data.</text>
</comment>
<dbReference type="InterPro" id="IPR024078">
    <property type="entry name" value="LmbE-like_dom_sf"/>
</dbReference>
<keyword evidence="2" id="KW-1185">Reference proteome</keyword>
<accession>A0ABS5IH28</accession>
<dbReference type="PANTHER" id="PTHR12993:SF11">
    <property type="entry name" value="N-ACETYLGLUCOSAMINYL-PHOSPHATIDYLINOSITOL DE-N-ACETYLASE"/>
    <property type="match status" value="1"/>
</dbReference>
<protein>
    <submittedName>
        <fullName evidence="1">PIG-L family deacetylase</fullName>
    </submittedName>
</protein>